<accession>A0A9W6NJQ1</accession>
<dbReference type="InterPro" id="IPR050261">
    <property type="entry name" value="FrsA_esterase"/>
</dbReference>
<protein>
    <recommendedName>
        <fullName evidence="5">PET hydrolase/cutinase-like domain-containing protein</fullName>
    </recommendedName>
</protein>
<dbReference type="Pfam" id="PF12740">
    <property type="entry name" value="PETase"/>
    <property type="match status" value="1"/>
</dbReference>
<feature type="domain" description="PET hydrolase/cutinase-like" evidence="5">
    <location>
        <begin position="102"/>
        <end position="266"/>
    </location>
</feature>
<keyword evidence="4" id="KW-0732">Signal</keyword>
<name>A0A9W6NJQ1_9ACTN</name>
<feature type="compositionally biased region" description="Low complexity" evidence="3">
    <location>
        <begin position="319"/>
        <end position="340"/>
    </location>
</feature>
<dbReference type="Proteomes" id="UP001143480">
    <property type="component" value="Unassembled WGS sequence"/>
</dbReference>
<comment type="similarity">
    <text evidence="1">Belongs to the AB hydrolase superfamily.</text>
</comment>
<evidence type="ECO:0000313" key="7">
    <source>
        <dbReference type="Proteomes" id="UP001143480"/>
    </source>
</evidence>
<keyword evidence="2" id="KW-0378">Hydrolase</keyword>
<evidence type="ECO:0000256" key="4">
    <source>
        <dbReference type="SAM" id="SignalP"/>
    </source>
</evidence>
<dbReference type="PANTHER" id="PTHR22946:SF9">
    <property type="entry name" value="POLYKETIDE TRANSFERASE AF380"/>
    <property type="match status" value="1"/>
</dbReference>
<dbReference type="InterPro" id="IPR029058">
    <property type="entry name" value="AB_hydrolase_fold"/>
</dbReference>
<proteinExistence type="inferred from homology"/>
<comment type="caution">
    <text evidence="6">The sequence shown here is derived from an EMBL/GenBank/DDBJ whole genome shotgun (WGS) entry which is preliminary data.</text>
</comment>
<evidence type="ECO:0000256" key="2">
    <source>
        <dbReference type="ARBA" id="ARBA00022801"/>
    </source>
</evidence>
<evidence type="ECO:0000313" key="6">
    <source>
        <dbReference type="EMBL" id="GLL00145.1"/>
    </source>
</evidence>
<dbReference type="AlphaFoldDB" id="A0A9W6NJQ1"/>
<keyword evidence="7" id="KW-1185">Reference proteome</keyword>
<dbReference type="InterPro" id="IPR041127">
    <property type="entry name" value="PET_hydrolase/cutinase-like"/>
</dbReference>
<reference evidence="6" key="1">
    <citation type="journal article" date="2014" name="Int. J. Syst. Evol. Microbiol.">
        <title>Complete genome sequence of Corynebacterium casei LMG S-19264T (=DSM 44701T), isolated from a smear-ripened cheese.</title>
        <authorList>
            <consortium name="US DOE Joint Genome Institute (JGI-PGF)"/>
            <person name="Walter F."/>
            <person name="Albersmeier A."/>
            <person name="Kalinowski J."/>
            <person name="Ruckert C."/>
        </authorList>
    </citation>
    <scope>NUCLEOTIDE SEQUENCE</scope>
    <source>
        <strain evidence="6">VKM Ac-1321</strain>
    </source>
</reference>
<dbReference type="Gene3D" id="3.40.50.1820">
    <property type="entry name" value="alpha/beta hydrolase"/>
    <property type="match status" value="1"/>
</dbReference>
<feature type="signal peptide" evidence="4">
    <location>
        <begin position="1"/>
        <end position="26"/>
    </location>
</feature>
<dbReference type="PANTHER" id="PTHR22946">
    <property type="entry name" value="DIENELACTONE HYDROLASE DOMAIN-CONTAINING PROTEIN-RELATED"/>
    <property type="match status" value="1"/>
</dbReference>
<dbReference type="RefSeq" id="WP_261962982.1">
    <property type="nucleotide sequence ID" value="NZ_BAAAXA010000003.1"/>
</dbReference>
<gene>
    <name evidence="6" type="ORF">GCM10017581_018850</name>
</gene>
<feature type="chain" id="PRO_5040919148" description="PET hydrolase/cutinase-like domain-containing protein" evidence="4">
    <location>
        <begin position="27"/>
        <end position="352"/>
    </location>
</feature>
<dbReference type="SUPFAM" id="SSF53474">
    <property type="entry name" value="alpha/beta-Hydrolases"/>
    <property type="match status" value="1"/>
</dbReference>
<evidence type="ECO:0000259" key="5">
    <source>
        <dbReference type="Pfam" id="PF12740"/>
    </source>
</evidence>
<sequence>MPAPRTRTATVSLLTAALLILGGAFAASGSDDGGTPFTTPVGAAAQSNVPSSHAVGVRHFTFARGKDRPLPTTVWYPVRGSARLTRGREQNDATPLPGQFPLILWSHGFYSNPQMQEGMTKFLAESGYVVAAPAYPFTKKDGPKFDKTDVPNQALDASFVISELMKPGSPLAASIDSDRLGAIGHSGGGTTTDWLFTGKRDPRLKVGVIFAGRPTGAYKGSPVPMLFVHGDKDPVVAYSQGRESYGKDPWPKAFLTIEGGEHGAGTNDPERGHVQVLATLLDFLDYAFNGDDVARMRLPSDATLPGFTHFESVGIYPESQPSATNSTTATTTTTATPTPTQSKELDLAGSSR</sequence>
<dbReference type="EMBL" id="BSFP01000007">
    <property type="protein sequence ID" value="GLL00145.1"/>
    <property type="molecule type" value="Genomic_DNA"/>
</dbReference>
<feature type="region of interest" description="Disordered" evidence="3">
    <location>
        <begin position="316"/>
        <end position="352"/>
    </location>
</feature>
<dbReference type="GO" id="GO:0052689">
    <property type="term" value="F:carboxylic ester hydrolase activity"/>
    <property type="evidence" value="ECO:0007669"/>
    <property type="project" value="UniProtKB-ARBA"/>
</dbReference>
<evidence type="ECO:0000256" key="3">
    <source>
        <dbReference type="SAM" id="MobiDB-lite"/>
    </source>
</evidence>
<reference evidence="6" key="2">
    <citation type="submission" date="2023-01" db="EMBL/GenBank/DDBJ databases">
        <authorList>
            <person name="Sun Q."/>
            <person name="Evtushenko L."/>
        </authorList>
    </citation>
    <scope>NUCLEOTIDE SEQUENCE</scope>
    <source>
        <strain evidence="6">VKM Ac-1321</strain>
    </source>
</reference>
<evidence type="ECO:0000256" key="1">
    <source>
        <dbReference type="ARBA" id="ARBA00008645"/>
    </source>
</evidence>
<organism evidence="6 7">
    <name type="scientific">Dactylosporangium matsuzakiense</name>
    <dbReference type="NCBI Taxonomy" id="53360"/>
    <lineage>
        <taxon>Bacteria</taxon>
        <taxon>Bacillati</taxon>
        <taxon>Actinomycetota</taxon>
        <taxon>Actinomycetes</taxon>
        <taxon>Micromonosporales</taxon>
        <taxon>Micromonosporaceae</taxon>
        <taxon>Dactylosporangium</taxon>
    </lineage>
</organism>